<keyword evidence="2" id="KW-1185">Reference proteome</keyword>
<dbReference type="HOGENOM" id="CLU_1632323_0_0_7"/>
<proteinExistence type="predicted"/>
<gene>
    <name evidence="1" type="ORF">ETSY1_33975</name>
</gene>
<evidence type="ECO:0000313" key="2">
    <source>
        <dbReference type="Proteomes" id="UP000019141"/>
    </source>
</evidence>
<name>W4L9D0_ENTF1</name>
<accession>W4L9D0</accession>
<comment type="caution">
    <text evidence="1">The sequence shown here is derived from an EMBL/GenBank/DDBJ whole genome shotgun (WGS) entry which is preliminary data.</text>
</comment>
<dbReference type="AlphaFoldDB" id="W4L9D0"/>
<reference evidence="1 2" key="1">
    <citation type="journal article" date="2014" name="Nature">
        <title>An environmental bacterial taxon with a large and distinct metabolic repertoire.</title>
        <authorList>
            <person name="Wilson M.C."/>
            <person name="Mori T."/>
            <person name="Ruckert C."/>
            <person name="Uria A.R."/>
            <person name="Helf M.J."/>
            <person name="Takada K."/>
            <person name="Gernert C."/>
            <person name="Steffens U.A."/>
            <person name="Heycke N."/>
            <person name="Schmitt S."/>
            <person name="Rinke C."/>
            <person name="Helfrich E.J."/>
            <person name="Brachmann A.O."/>
            <person name="Gurgui C."/>
            <person name="Wakimoto T."/>
            <person name="Kracht M."/>
            <person name="Crusemann M."/>
            <person name="Hentschel U."/>
            <person name="Abe I."/>
            <person name="Matsunaga S."/>
            <person name="Kalinowski J."/>
            <person name="Takeyama H."/>
            <person name="Piel J."/>
        </authorList>
    </citation>
    <scope>NUCLEOTIDE SEQUENCE [LARGE SCALE GENOMIC DNA]</scope>
    <source>
        <strain evidence="2">TSY1</strain>
    </source>
</reference>
<evidence type="ECO:0000313" key="1">
    <source>
        <dbReference type="EMBL" id="ETW94637.1"/>
    </source>
</evidence>
<dbReference type="Proteomes" id="UP000019141">
    <property type="component" value="Unassembled WGS sequence"/>
</dbReference>
<organism evidence="1 2">
    <name type="scientific">Entotheonella factor</name>
    <dbReference type="NCBI Taxonomy" id="1429438"/>
    <lineage>
        <taxon>Bacteria</taxon>
        <taxon>Pseudomonadati</taxon>
        <taxon>Nitrospinota/Tectimicrobiota group</taxon>
        <taxon>Candidatus Tectimicrobiota</taxon>
        <taxon>Candidatus Entotheonellia</taxon>
        <taxon>Candidatus Entotheonellales</taxon>
        <taxon>Candidatus Entotheonellaceae</taxon>
        <taxon>Candidatus Entotheonella</taxon>
    </lineage>
</organism>
<protein>
    <submittedName>
        <fullName evidence="1">Uncharacterized protein</fullName>
    </submittedName>
</protein>
<dbReference type="EMBL" id="AZHW01001033">
    <property type="protein sequence ID" value="ETW94637.1"/>
    <property type="molecule type" value="Genomic_DNA"/>
</dbReference>
<sequence>MTAERRPIQFAGLDPVPIGLAVAEPLSDDAVCAAAGLPPSPFIDALKPYQVLRHSAESYELVLGPEGYGAELLAALQWLGHVAAAGILASLTCEEATTFVTSTLETDKPEWKYEELTEHGSILLTDRYRRAREDPIYQQGLEAMRGDKALAQLGAAMQQKLS</sequence>